<comment type="similarity">
    <text evidence="1">Belongs to the LysR transcriptional regulatory family.</text>
</comment>
<dbReference type="SUPFAM" id="SSF53850">
    <property type="entry name" value="Periplasmic binding protein-like II"/>
    <property type="match status" value="1"/>
</dbReference>
<dbReference type="InterPro" id="IPR036390">
    <property type="entry name" value="WH_DNA-bd_sf"/>
</dbReference>
<evidence type="ECO:0000256" key="1">
    <source>
        <dbReference type="ARBA" id="ARBA00009437"/>
    </source>
</evidence>
<dbReference type="InterPro" id="IPR050176">
    <property type="entry name" value="LTTR"/>
</dbReference>
<keyword evidence="7" id="KW-1185">Reference proteome</keyword>
<dbReference type="KEGG" id="mbry:B1812_21105"/>
<dbReference type="STRING" id="655015.B1812_21105"/>
<dbReference type="InterPro" id="IPR005119">
    <property type="entry name" value="LysR_subst-bd"/>
</dbReference>
<accession>A0A1W6N003</accession>
<reference evidence="6 7" key="1">
    <citation type="submission" date="2017-02" db="EMBL/GenBank/DDBJ databases">
        <authorList>
            <person name="Peterson S.W."/>
        </authorList>
    </citation>
    <scope>NUCLEOTIDE SEQUENCE [LARGE SCALE GENOMIC DNA]</scope>
    <source>
        <strain evidence="6 7">S285</strain>
    </source>
</reference>
<dbReference type="PROSITE" id="PS50931">
    <property type="entry name" value="HTH_LYSR"/>
    <property type="match status" value="1"/>
</dbReference>
<proteinExistence type="inferred from homology"/>
<dbReference type="Gene3D" id="3.40.190.10">
    <property type="entry name" value="Periplasmic binding protein-like II"/>
    <property type="match status" value="2"/>
</dbReference>
<dbReference type="InterPro" id="IPR036388">
    <property type="entry name" value="WH-like_DNA-bd_sf"/>
</dbReference>
<dbReference type="EMBL" id="CP019948">
    <property type="protein sequence ID" value="ARN83161.1"/>
    <property type="molecule type" value="Genomic_DNA"/>
</dbReference>
<evidence type="ECO:0000256" key="2">
    <source>
        <dbReference type="ARBA" id="ARBA00023015"/>
    </source>
</evidence>
<dbReference type="GO" id="GO:0003700">
    <property type="term" value="F:DNA-binding transcription factor activity"/>
    <property type="evidence" value="ECO:0007669"/>
    <property type="project" value="InterPro"/>
</dbReference>
<keyword evidence="3" id="KW-0238">DNA-binding</keyword>
<dbReference type="AlphaFoldDB" id="A0A1W6N003"/>
<dbReference type="GO" id="GO:0003677">
    <property type="term" value="F:DNA binding"/>
    <property type="evidence" value="ECO:0007669"/>
    <property type="project" value="UniProtKB-KW"/>
</dbReference>
<dbReference type="InterPro" id="IPR000847">
    <property type="entry name" value="LysR_HTH_N"/>
</dbReference>
<dbReference type="SUPFAM" id="SSF46785">
    <property type="entry name" value="Winged helix' DNA-binding domain"/>
    <property type="match status" value="1"/>
</dbReference>
<feature type="domain" description="HTH lysR-type" evidence="5">
    <location>
        <begin position="3"/>
        <end position="60"/>
    </location>
</feature>
<evidence type="ECO:0000256" key="4">
    <source>
        <dbReference type="ARBA" id="ARBA00023163"/>
    </source>
</evidence>
<evidence type="ECO:0000313" key="6">
    <source>
        <dbReference type="EMBL" id="ARN83161.1"/>
    </source>
</evidence>
<keyword evidence="4" id="KW-0804">Transcription</keyword>
<dbReference type="PANTHER" id="PTHR30579:SF7">
    <property type="entry name" value="HTH-TYPE TRANSCRIPTIONAL REGULATOR LRHA-RELATED"/>
    <property type="match status" value="1"/>
</dbReference>
<dbReference type="Proteomes" id="UP000193978">
    <property type="component" value="Chromosome"/>
</dbReference>
<dbReference type="Pfam" id="PF03466">
    <property type="entry name" value="LysR_substrate"/>
    <property type="match status" value="1"/>
</dbReference>
<name>A0A1W6N003_9HYPH</name>
<dbReference type="PANTHER" id="PTHR30579">
    <property type="entry name" value="TRANSCRIPTIONAL REGULATOR"/>
    <property type="match status" value="1"/>
</dbReference>
<dbReference type="RefSeq" id="WP_085773315.1">
    <property type="nucleotide sequence ID" value="NZ_AP027149.1"/>
</dbReference>
<dbReference type="Gene3D" id="1.10.10.10">
    <property type="entry name" value="Winged helix-like DNA-binding domain superfamily/Winged helix DNA-binding domain"/>
    <property type="match status" value="1"/>
</dbReference>
<dbReference type="Pfam" id="PF00126">
    <property type="entry name" value="HTH_1"/>
    <property type="match status" value="1"/>
</dbReference>
<evidence type="ECO:0000256" key="3">
    <source>
        <dbReference type="ARBA" id="ARBA00023125"/>
    </source>
</evidence>
<protein>
    <submittedName>
        <fullName evidence="6">LysR family transcriptional regulator</fullName>
    </submittedName>
</protein>
<keyword evidence="2" id="KW-0805">Transcription regulation</keyword>
<dbReference type="PRINTS" id="PR00039">
    <property type="entry name" value="HTHLYSR"/>
</dbReference>
<gene>
    <name evidence="6" type="ORF">B1812_21105</name>
</gene>
<evidence type="ECO:0000259" key="5">
    <source>
        <dbReference type="PROSITE" id="PS50931"/>
    </source>
</evidence>
<evidence type="ECO:0000313" key="7">
    <source>
        <dbReference type="Proteomes" id="UP000193978"/>
    </source>
</evidence>
<dbReference type="OrthoDB" id="7840053at2"/>
<sequence>MKLDPTLLLTFVTITEAKSFSEAGRRLGLSQSSVSEHVKKLEHLAGRQLLLRDTHSHALTEDGQAMLEFARSILETNARATRHFSQSVRRRRFRLGASEDLAIGWLGEAVRGFMQTHPEVDLDFTIALSRTLIEQFDNGELDLVVCKRWPDGDRGELIFKDQVVWTAATEATVFRNDQAQLVLYPPPGVTRFMALTALERAGAPWRIACTSADLSGLTMATGIGLGMMAHSSTLIPPGLKACSPDPRLPEIGAIEFVMLEKKTSDPKLRAEMSRAIRARVGENDKRRRA</sequence>
<organism evidence="6 7">
    <name type="scientific">Methylocystis bryophila</name>
    <dbReference type="NCBI Taxonomy" id="655015"/>
    <lineage>
        <taxon>Bacteria</taxon>
        <taxon>Pseudomonadati</taxon>
        <taxon>Pseudomonadota</taxon>
        <taxon>Alphaproteobacteria</taxon>
        <taxon>Hyphomicrobiales</taxon>
        <taxon>Methylocystaceae</taxon>
        <taxon>Methylocystis</taxon>
    </lineage>
</organism>